<comment type="catalytic activity">
    <reaction evidence="15">
        <text>1D-myo-inositol hexakisphosphate + H2O = 1D-myo-inositol 1,2,4,5,6-pentakisphosphate + phosphate</text>
        <dbReference type="Rhea" id="RHEA:16989"/>
        <dbReference type="ChEBI" id="CHEBI:15377"/>
        <dbReference type="ChEBI" id="CHEBI:43474"/>
        <dbReference type="ChEBI" id="CHEBI:57798"/>
        <dbReference type="ChEBI" id="CHEBI:58130"/>
        <dbReference type="EC" id="3.1.3.62"/>
    </reaction>
    <physiologicalReaction direction="left-to-right" evidence="15">
        <dbReference type="Rhea" id="RHEA:16990"/>
    </physiologicalReaction>
</comment>
<dbReference type="GO" id="GO:0003993">
    <property type="term" value="F:acid phosphatase activity"/>
    <property type="evidence" value="ECO:0007669"/>
    <property type="project" value="TreeGrafter"/>
</dbReference>
<keyword evidence="8" id="KW-0378">Hydrolase</keyword>
<evidence type="ECO:0000256" key="21">
    <source>
        <dbReference type="ARBA" id="ARBA00043762"/>
    </source>
</evidence>
<evidence type="ECO:0000256" key="14">
    <source>
        <dbReference type="ARBA" id="ARBA00043674"/>
    </source>
</evidence>
<comment type="catalytic activity">
    <reaction evidence="24">
        <text>(2R)-2,3-bisphosphoglycerate + H2O = (2R)-2-phosphoglycerate + phosphate</text>
        <dbReference type="Rhea" id="RHEA:27381"/>
        <dbReference type="ChEBI" id="CHEBI:15377"/>
        <dbReference type="ChEBI" id="CHEBI:43474"/>
        <dbReference type="ChEBI" id="CHEBI:58248"/>
        <dbReference type="ChEBI" id="CHEBI:58289"/>
        <dbReference type="EC" id="3.1.3.80"/>
    </reaction>
    <physiologicalReaction direction="left-to-right" evidence="24">
        <dbReference type="Rhea" id="RHEA:27382"/>
    </physiologicalReaction>
</comment>
<comment type="catalytic activity">
    <reaction evidence="17">
        <text>1D-myo-inositol 1,2,3,6-tetrakisphosphate + H2O = 1D-myo-inositol 1,2,3-trisphosphate + phosphate</text>
        <dbReference type="Rhea" id="RHEA:77123"/>
        <dbReference type="ChEBI" id="CHEBI:15377"/>
        <dbReference type="ChEBI" id="CHEBI:43474"/>
        <dbReference type="ChEBI" id="CHEBI:195534"/>
        <dbReference type="ChEBI" id="CHEBI:195536"/>
    </reaction>
    <physiologicalReaction direction="left-to-right" evidence="17">
        <dbReference type="Rhea" id="RHEA:77124"/>
    </physiologicalReaction>
</comment>
<evidence type="ECO:0000256" key="26">
    <source>
        <dbReference type="SAM" id="SignalP"/>
    </source>
</evidence>
<comment type="caution">
    <text evidence="27">The sequence shown here is derived from an EMBL/GenBank/DDBJ whole genome shotgun (WGS) entry which is preliminary data.</text>
</comment>
<accession>A0A9D3PL35</accession>
<comment type="catalytic activity">
    <reaction evidence="21">
        <text>1D-myo-inositol 1,3,4,5,6-pentakisphosphate + H2O = 1D-myo-inositol 1,4,5,6-tetrakisphosphate + phosphate</text>
        <dbReference type="Rhea" id="RHEA:77143"/>
        <dbReference type="ChEBI" id="CHEBI:15377"/>
        <dbReference type="ChEBI" id="CHEBI:43474"/>
        <dbReference type="ChEBI" id="CHEBI:57627"/>
        <dbReference type="ChEBI" id="CHEBI:57733"/>
    </reaction>
    <physiologicalReaction direction="left-to-right" evidence="21">
        <dbReference type="Rhea" id="RHEA:77144"/>
    </physiologicalReaction>
</comment>
<comment type="catalytic activity">
    <reaction evidence="14">
        <text>1D-myo-inositol 1,2-bisphosphate + H2O = 1D-myo-inositol 2-phosphate + phosphate</text>
        <dbReference type="Rhea" id="RHEA:77135"/>
        <dbReference type="ChEBI" id="CHEBI:15377"/>
        <dbReference type="ChEBI" id="CHEBI:43474"/>
        <dbReference type="ChEBI" id="CHEBI:84142"/>
        <dbReference type="ChEBI" id="CHEBI:195539"/>
        <dbReference type="EC" id="3.1.3.62"/>
    </reaction>
    <physiologicalReaction direction="left-to-right" evidence="14">
        <dbReference type="Rhea" id="RHEA:77136"/>
    </physiologicalReaction>
</comment>
<evidence type="ECO:0000256" key="5">
    <source>
        <dbReference type="ARBA" id="ARBA00018097"/>
    </source>
</evidence>
<evidence type="ECO:0000256" key="24">
    <source>
        <dbReference type="ARBA" id="ARBA00043832"/>
    </source>
</evidence>
<evidence type="ECO:0000256" key="20">
    <source>
        <dbReference type="ARBA" id="ARBA00043757"/>
    </source>
</evidence>
<evidence type="ECO:0000256" key="18">
    <source>
        <dbReference type="ARBA" id="ARBA00043746"/>
    </source>
</evidence>
<keyword evidence="7 26" id="KW-0732">Signal</keyword>
<comment type="catalytic activity">
    <reaction evidence="20">
        <text>1D-myo-inositol 1,2,3,5,6-pentakisphosphate + H2O = 1D-myo-inositol 1,2,3,6-tetrakisphosphate + phosphate</text>
        <dbReference type="Rhea" id="RHEA:77111"/>
        <dbReference type="ChEBI" id="CHEBI:15377"/>
        <dbReference type="ChEBI" id="CHEBI:43474"/>
        <dbReference type="ChEBI" id="CHEBI:58747"/>
        <dbReference type="ChEBI" id="CHEBI:195534"/>
    </reaction>
    <physiologicalReaction direction="left-to-right" evidence="20">
        <dbReference type="Rhea" id="RHEA:77112"/>
    </physiologicalReaction>
</comment>
<dbReference type="GO" id="GO:0005886">
    <property type="term" value="C:plasma membrane"/>
    <property type="evidence" value="ECO:0007669"/>
    <property type="project" value="UniProtKB-SubCell"/>
</dbReference>
<evidence type="ECO:0000256" key="22">
    <source>
        <dbReference type="ARBA" id="ARBA00043801"/>
    </source>
</evidence>
<keyword evidence="25" id="KW-1015">Disulfide bond</keyword>
<dbReference type="EC" id="3.1.3.80" evidence="3"/>
<evidence type="ECO:0000256" key="16">
    <source>
        <dbReference type="ARBA" id="ARBA00043733"/>
    </source>
</evidence>
<dbReference type="OrthoDB" id="6509975at2759"/>
<comment type="catalytic activity">
    <reaction evidence="19">
        <text>1D-myo-inositol 1,2,6-trisphosphate + H2O = 1D-myo-inositol 1,2-bisphosphate + phosphate</text>
        <dbReference type="Rhea" id="RHEA:77131"/>
        <dbReference type="ChEBI" id="CHEBI:15377"/>
        <dbReference type="ChEBI" id="CHEBI:43474"/>
        <dbReference type="ChEBI" id="CHEBI:195537"/>
        <dbReference type="ChEBI" id="CHEBI:195539"/>
        <dbReference type="EC" id="3.1.3.62"/>
    </reaction>
    <physiologicalReaction direction="left-to-right" evidence="19">
        <dbReference type="Rhea" id="RHEA:77132"/>
    </physiologicalReaction>
</comment>
<evidence type="ECO:0000256" key="23">
    <source>
        <dbReference type="ARBA" id="ARBA00043829"/>
    </source>
</evidence>
<keyword evidence="6" id="KW-1003">Cell membrane</keyword>
<comment type="catalytic activity">
    <reaction evidence="23">
        <text>1D-myo-inositol 1,4,5,6-tetrakisphosphate + H2O = 1D-myo-inositol 1,4,5-trisphosphate + phosphate</text>
        <dbReference type="Rhea" id="RHEA:77147"/>
        <dbReference type="ChEBI" id="CHEBI:15377"/>
        <dbReference type="ChEBI" id="CHEBI:43474"/>
        <dbReference type="ChEBI" id="CHEBI:57627"/>
        <dbReference type="ChEBI" id="CHEBI:203600"/>
    </reaction>
    <physiologicalReaction direction="left-to-right" evidence="23">
        <dbReference type="Rhea" id="RHEA:77148"/>
    </physiologicalReaction>
</comment>
<organism evidence="27 28">
    <name type="scientific">Megalops atlanticus</name>
    <name type="common">Tarpon</name>
    <name type="synonym">Clupea gigantea</name>
    <dbReference type="NCBI Taxonomy" id="7932"/>
    <lineage>
        <taxon>Eukaryota</taxon>
        <taxon>Metazoa</taxon>
        <taxon>Chordata</taxon>
        <taxon>Craniata</taxon>
        <taxon>Vertebrata</taxon>
        <taxon>Euteleostomi</taxon>
        <taxon>Actinopterygii</taxon>
        <taxon>Neopterygii</taxon>
        <taxon>Teleostei</taxon>
        <taxon>Elopiformes</taxon>
        <taxon>Megalopidae</taxon>
        <taxon>Megalops</taxon>
    </lineage>
</organism>
<evidence type="ECO:0000256" key="3">
    <source>
        <dbReference type="ARBA" id="ARBA00012976"/>
    </source>
</evidence>
<evidence type="ECO:0000256" key="9">
    <source>
        <dbReference type="ARBA" id="ARBA00023136"/>
    </source>
</evidence>
<feature type="disulfide bond" evidence="25">
    <location>
        <begin position="273"/>
        <end position="287"/>
    </location>
</feature>
<dbReference type="Proteomes" id="UP001046870">
    <property type="component" value="Chromosome 16"/>
</dbReference>
<dbReference type="PANTHER" id="PTHR20963">
    <property type="entry name" value="MULTIPLE INOSITOL POLYPHOSPHATE PHOSPHATASE-RELATED"/>
    <property type="match status" value="1"/>
</dbReference>
<dbReference type="PIRSF" id="PIRSF000894">
    <property type="entry name" value="Acid_phosphatase"/>
    <property type="match status" value="1"/>
</dbReference>
<dbReference type="EMBL" id="JAFDVH010000016">
    <property type="protein sequence ID" value="KAG7462933.1"/>
    <property type="molecule type" value="Genomic_DNA"/>
</dbReference>
<evidence type="ECO:0000256" key="2">
    <source>
        <dbReference type="ARBA" id="ARBA00008422"/>
    </source>
</evidence>
<comment type="catalytic activity">
    <reaction evidence="18">
        <text>1D-myo-inositol hexakisphosphate + H2O = 1D-myo-inositol 1,2,3,5,6-pentakisphosphate + phosphate</text>
        <dbReference type="Rhea" id="RHEA:20960"/>
        <dbReference type="ChEBI" id="CHEBI:15377"/>
        <dbReference type="ChEBI" id="CHEBI:43474"/>
        <dbReference type="ChEBI" id="CHEBI:58130"/>
        <dbReference type="ChEBI" id="CHEBI:58747"/>
    </reaction>
    <physiologicalReaction direction="left-to-right" evidence="18">
        <dbReference type="Rhea" id="RHEA:20961"/>
    </physiologicalReaction>
</comment>
<evidence type="ECO:0000256" key="4">
    <source>
        <dbReference type="ARBA" id="ARBA00013040"/>
    </source>
</evidence>
<evidence type="ECO:0000256" key="1">
    <source>
        <dbReference type="ARBA" id="ARBA00004236"/>
    </source>
</evidence>
<comment type="catalytic activity">
    <reaction evidence="12">
        <text>1D-myo-inositol 1,2,5,6-tetrakisphosphate + H2O = 1D-myo-inositol 1,2,6-trisphosphate + phosphate</text>
        <dbReference type="Rhea" id="RHEA:77119"/>
        <dbReference type="ChEBI" id="CHEBI:15377"/>
        <dbReference type="ChEBI" id="CHEBI:43474"/>
        <dbReference type="ChEBI" id="CHEBI:195535"/>
        <dbReference type="ChEBI" id="CHEBI:195537"/>
        <dbReference type="EC" id="3.1.3.62"/>
    </reaction>
    <physiologicalReaction direction="left-to-right" evidence="12">
        <dbReference type="Rhea" id="RHEA:77120"/>
    </physiologicalReaction>
</comment>
<comment type="catalytic activity">
    <reaction evidence="22">
        <text>1D-myo-inositol 2,3-bisphosphate + H2O = 1D-myo-inositol 2-phosphate + phosphate</text>
        <dbReference type="Rhea" id="RHEA:77139"/>
        <dbReference type="ChEBI" id="CHEBI:15377"/>
        <dbReference type="ChEBI" id="CHEBI:43474"/>
        <dbReference type="ChEBI" id="CHEBI:84142"/>
        <dbReference type="ChEBI" id="CHEBI:195538"/>
    </reaction>
    <physiologicalReaction direction="left-to-right" evidence="22">
        <dbReference type="Rhea" id="RHEA:77140"/>
    </physiologicalReaction>
</comment>
<dbReference type="InterPro" id="IPR029033">
    <property type="entry name" value="His_PPase_superfam"/>
</dbReference>
<proteinExistence type="inferred from homology"/>
<evidence type="ECO:0000256" key="8">
    <source>
        <dbReference type="ARBA" id="ARBA00022801"/>
    </source>
</evidence>
<dbReference type="CDD" id="cd07061">
    <property type="entry name" value="HP_HAP_like"/>
    <property type="match status" value="1"/>
</dbReference>
<evidence type="ECO:0000256" key="25">
    <source>
        <dbReference type="PIRSR" id="PIRSR000894-2"/>
    </source>
</evidence>
<evidence type="ECO:0000256" key="17">
    <source>
        <dbReference type="ARBA" id="ARBA00043739"/>
    </source>
</evidence>
<keyword evidence="9" id="KW-0472">Membrane</keyword>
<keyword evidence="28" id="KW-1185">Reference proteome</keyword>
<evidence type="ECO:0000256" key="19">
    <source>
        <dbReference type="ARBA" id="ARBA00043747"/>
    </source>
</evidence>
<keyword evidence="10" id="KW-0325">Glycoprotein</keyword>
<dbReference type="EC" id="3.1.3.62" evidence="4"/>
<comment type="subcellular location">
    <subcellularLocation>
        <location evidence="1">Cell membrane</location>
    </subcellularLocation>
</comment>
<dbReference type="Pfam" id="PF00328">
    <property type="entry name" value="His_Phos_2"/>
    <property type="match status" value="1"/>
</dbReference>
<evidence type="ECO:0000256" key="7">
    <source>
        <dbReference type="ARBA" id="ARBA00022729"/>
    </source>
</evidence>
<comment type="similarity">
    <text evidence="2">Belongs to the histidine acid phosphatase family. MINPP1 subfamily.</text>
</comment>
<evidence type="ECO:0000256" key="11">
    <source>
        <dbReference type="ARBA" id="ARBA00031642"/>
    </source>
</evidence>
<dbReference type="SUPFAM" id="SSF53254">
    <property type="entry name" value="Phosphoglycerate mutase-like"/>
    <property type="match status" value="1"/>
</dbReference>
<comment type="catalytic activity">
    <reaction evidence="13">
        <text>1D-myo-inositol 1,2,4,5,6-pentakisphosphate + H2O = 1D-myo-inositol 1,2,5,6-tetrakisphosphate + phosphate</text>
        <dbReference type="Rhea" id="RHEA:77115"/>
        <dbReference type="ChEBI" id="CHEBI:15377"/>
        <dbReference type="ChEBI" id="CHEBI:43474"/>
        <dbReference type="ChEBI" id="CHEBI:57798"/>
        <dbReference type="ChEBI" id="CHEBI:195535"/>
        <dbReference type="EC" id="3.1.3.62"/>
    </reaction>
    <physiologicalReaction direction="left-to-right" evidence="13">
        <dbReference type="Rhea" id="RHEA:77116"/>
    </physiologicalReaction>
</comment>
<dbReference type="AlphaFoldDB" id="A0A9D3PL35"/>
<name>A0A9D3PL35_MEGAT</name>
<dbReference type="GO" id="GO:0052745">
    <property type="term" value="F:inositol phosphate phosphatase activity"/>
    <property type="evidence" value="ECO:0007669"/>
    <property type="project" value="TreeGrafter"/>
</dbReference>
<dbReference type="InterPro" id="IPR016274">
    <property type="entry name" value="Histidine_acid_Pase_euk"/>
</dbReference>
<evidence type="ECO:0000256" key="13">
    <source>
        <dbReference type="ARBA" id="ARBA00043671"/>
    </source>
</evidence>
<sequence length="456" mass="51980">MIYTVSKLSFILAALNFILGRFSISSAGNVKSAIPDIPEIAKYFGTKGRYEEVNPYLIDDILSVNKSLLKPPSPDCNAVHLTALIRHGTRYPTTQNVKKMLNISSLVLTHASGNEIWLQDIKTKWNMWYTEDMDGRLVEKGREDLRHLAVRLATAFPTLISEGNLRGNRIKFMTSSKHRCVDSINSFKQGLKNLWKIEDMDFDHEVNDELMRFFDRCRRFIKDVAQNSTALAEFDLFRSGAEMKSVREKVAGRLQIPHTLITTDSVEAAFYVCAYEFAIKTINSPWCSLFDETDAQVLEYSSDLKQYWKRGYGHDINQKSSCSLFHDVFNRLDRIANASRFGDVTEAVTVQLGHADTLLPLLSLMGFFRDDVPLTSDSYAAQQNRTYRTSRFVPYAANLVLVMYECSEGLRLQLLLNEQPLAFPGIGHPAPLYRAVREAFQDLLQGCDFRKECEMP</sequence>
<evidence type="ECO:0000313" key="28">
    <source>
        <dbReference type="Proteomes" id="UP001046870"/>
    </source>
</evidence>
<dbReference type="GO" id="GO:0034417">
    <property type="term" value="F:bisphosphoglycerate 3-phosphatase activity"/>
    <property type="evidence" value="ECO:0007669"/>
    <property type="project" value="UniProtKB-EC"/>
</dbReference>
<protein>
    <recommendedName>
        <fullName evidence="5">Multiple inositol polyphosphate phosphatase 1</fullName>
        <ecNumber evidence="4">3.1.3.62</ecNumber>
        <ecNumber evidence="3">3.1.3.80</ecNumber>
    </recommendedName>
    <alternativeName>
        <fullName evidence="11">2,3-bisphosphoglycerate 3-phosphatase</fullName>
    </alternativeName>
</protein>
<reference evidence="27" key="1">
    <citation type="submission" date="2021-01" db="EMBL/GenBank/DDBJ databases">
        <authorList>
            <person name="Zahm M."/>
            <person name="Roques C."/>
            <person name="Cabau C."/>
            <person name="Klopp C."/>
            <person name="Donnadieu C."/>
            <person name="Jouanno E."/>
            <person name="Lampietro C."/>
            <person name="Louis A."/>
            <person name="Herpin A."/>
            <person name="Echchiki A."/>
            <person name="Berthelot C."/>
            <person name="Parey E."/>
            <person name="Roest-Crollius H."/>
            <person name="Braasch I."/>
            <person name="Postlethwait J."/>
            <person name="Bobe J."/>
            <person name="Montfort J."/>
            <person name="Bouchez O."/>
            <person name="Begum T."/>
            <person name="Mejri S."/>
            <person name="Adams A."/>
            <person name="Chen W.-J."/>
            <person name="Guiguen Y."/>
        </authorList>
    </citation>
    <scope>NUCLEOTIDE SEQUENCE</scope>
    <source>
        <strain evidence="27">YG-15Mar2019-1</strain>
        <tissue evidence="27">Brain</tissue>
    </source>
</reference>
<evidence type="ECO:0000256" key="12">
    <source>
        <dbReference type="ARBA" id="ARBA00043668"/>
    </source>
</evidence>
<feature type="signal peptide" evidence="26">
    <location>
        <begin position="1"/>
        <end position="27"/>
    </location>
</feature>
<gene>
    <name evidence="27" type="ORF">MATL_G00190000</name>
</gene>
<evidence type="ECO:0000256" key="15">
    <source>
        <dbReference type="ARBA" id="ARBA00043691"/>
    </source>
</evidence>
<dbReference type="FunFam" id="3.40.50.1240:FF:000014">
    <property type="entry name" value="Multiple inositol polyphosphate phosphatase 1"/>
    <property type="match status" value="1"/>
</dbReference>
<feature type="disulfide bond" evidence="25">
    <location>
        <begin position="76"/>
        <end position="406"/>
    </location>
</feature>
<evidence type="ECO:0000313" key="27">
    <source>
        <dbReference type="EMBL" id="KAG7462933.1"/>
    </source>
</evidence>
<dbReference type="InterPro" id="IPR000560">
    <property type="entry name" value="His_Pase_clade-2"/>
</dbReference>
<dbReference type="Gene3D" id="3.40.50.1240">
    <property type="entry name" value="Phosphoglycerate mutase-like"/>
    <property type="match status" value="1"/>
</dbReference>
<evidence type="ECO:0000256" key="6">
    <source>
        <dbReference type="ARBA" id="ARBA00022475"/>
    </source>
</evidence>
<feature type="chain" id="PRO_5039720067" description="Multiple inositol polyphosphate phosphatase 1" evidence="26">
    <location>
        <begin position="28"/>
        <end position="456"/>
    </location>
</feature>
<comment type="catalytic activity">
    <reaction evidence="16">
        <text>1D-myo-inositol 1,2,3-trisphosphate + H2O = 1D-myo-inositol 2,3-bisphosphate + phosphate</text>
        <dbReference type="Rhea" id="RHEA:77127"/>
        <dbReference type="ChEBI" id="CHEBI:15377"/>
        <dbReference type="ChEBI" id="CHEBI:43474"/>
        <dbReference type="ChEBI" id="CHEBI:195536"/>
        <dbReference type="ChEBI" id="CHEBI:195538"/>
    </reaction>
    <physiologicalReaction direction="left-to-right" evidence="16">
        <dbReference type="Rhea" id="RHEA:77128"/>
    </physiologicalReaction>
</comment>
<dbReference type="PANTHER" id="PTHR20963:SF8">
    <property type="entry name" value="MULTIPLE INOSITOL POLYPHOSPHATE PHOSPHATASE 1"/>
    <property type="match status" value="1"/>
</dbReference>
<evidence type="ECO:0000256" key="10">
    <source>
        <dbReference type="ARBA" id="ARBA00023180"/>
    </source>
</evidence>